<dbReference type="AlphaFoldDB" id="A0A516IPA1"/>
<accession>A0A516IPA1</accession>
<protein>
    <submittedName>
        <fullName evidence="2">Dehydratase</fullName>
    </submittedName>
</protein>
<gene>
    <name evidence="2" type="ORF">FMM02_01270</name>
</gene>
<dbReference type="RefSeq" id="WP_147493169.1">
    <property type="nucleotide sequence ID" value="NZ_CP041659.1"/>
</dbReference>
<reference evidence="2 3" key="1">
    <citation type="submission" date="2019-07" db="EMBL/GenBank/DDBJ databases">
        <title>Sphingomonas AE3 Genome sequencing and assembly.</title>
        <authorList>
            <person name="Kim H."/>
        </authorList>
    </citation>
    <scope>NUCLEOTIDE SEQUENCE [LARGE SCALE GENOMIC DNA]</scope>
    <source>
        <strain evidence="2 3">AE3</strain>
    </source>
</reference>
<dbReference type="InterPro" id="IPR029069">
    <property type="entry name" value="HotDog_dom_sf"/>
</dbReference>
<evidence type="ECO:0000259" key="1">
    <source>
        <dbReference type="Pfam" id="PF01575"/>
    </source>
</evidence>
<dbReference type="KEGG" id="sxa:FMM02_01270"/>
<sequence length="158" mass="17486">MTTLRYIEDFAAGETFETGSHTPTEEEALAFARAHDPQSFHVDPAEARRHPIFQGLTLSGFHTIAITHRLIFERDIGHAWGLIGKGLDGLRWRRPVRPGDTLRVRGCVVAVAHEPGQPAGTLDVEIETLNQRDEAVMTFAVSTLVPSRIVLARKRNAA</sequence>
<dbReference type="SUPFAM" id="SSF54637">
    <property type="entry name" value="Thioesterase/thiol ester dehydrase-isomerase"/>
    <property type="match status" value="1"/>
</dbReference>
<dbReference type="OrthoDB" id="9797938at2"/>
<evidence type="ECO:0000313" key="3">
    <source>
        <dbReference type="Proteomes" id="UP000321857"/>
    </source>
</evidence>
<name>A0A516IPA1_9SPHN</name>
<dbReference type="Gene3D" id="3.10.129.10">
    <property type="entry name" value="Hotdog Thioesterase"/>
    <property type="match status" value="1"/>
</dbReference>
<dbReference type="InterPro" id="IPR002539">
    <property type="entry name" value="MaoC-like_dom"/>
</dbReference>
<dbReference type="Pfam" id="PF01575">
    <property type="entry name" value="MaoC_dehydratas"/>
    <property type="match status" value="1"/>
</dbReference>
<dbReference type="Proteomes" id="UP000321857">
    <property type="component" value="Chromosome"/>
</dbReference>
<dbReference type="PANTHER" id="PTHR43664">
    <property type="entry name" value="MONOAMINE OXIDASE-RELATED"/>
    <property type="match status" value="1"/>
</dbReference>
<organism evidence="2 3">
    <name type="scientific">Sphingomonas xanthus</name>
    <dbReference type="NCBI Taxonomy" id="2594473"/>
    <lineage>
        <taxon>Bacteria</taxon>
        <taxon>Pseudomonadati</taxon>
        <taxon>Pseudomonadota</taxon>
        <taxon>Alphaproteobacteria</taxon>
        <taxon>Sphingomonadales</taxon>
        <taxon>Sphingomonadaceae</taxon>
        <taxon>Sphingomonas</taxon>
    </lineage>
</organism>
<dbReference type="EMBL" id="CP041659">
    <property type="protein sequence ID" value="QDP18707.1"/>
    <property type="molecule type" value="Genomic_DNA"/>
</dbReference>
<dbReference type="InterPro" id="IPR052342">
    <property type="entry name" value="MCH/BMMD"/>
</dbReference>
<proteinExistence type="predicted"/>
<evidence type="ECO:0000313" key="2">
    <source>
        <dbReference type="EMBL" id="QDP18707.1"/>
    </source>
</evidence>
<dbReference type="PANTHER" id="PTHR43664:SF1">
    <property type="entry name" value="BETA-METHYLMALYL-COA DEHYDRATASE"/>
    <property type="match status" value="1"/>
</dbReference>
<keyword evidence="3" id="KW-1185">Reference proteome</keyword>
<feature type="domain" description="MaoC-like" evidence="1">
    <location>
        <begin position="12"/>
        <end position="112"/>
    </location>
</feature>